<reference evidence="2 3" key="1">
    <citation type="submission" date="2024-05" db="EMBL/GenBank/DDBJ databases">
        <title>Sphingomonas sp. HF-S3 16S ribosomal RNA gene Genome sequencing and assembly.</title>
        <authorList>
            <person name="Lee H."/>
        </authorList>
    </citation>
    <scope>NUCLEOTIDE SEQUENCE [LARGE SCALE GENOMIC DNA]</scope>
    <source>
        <strain evidence="2 3">HF-S3</strain>
    </source>
</reference>
<gene>
    <name evidence="2" type="ORF">TPR58_09020</name>
</gene>
<evidence type="ECO:0000313" key="2">
    <source>
        <dbReference type="EMBL" id="MEN3747309.1"/>
    </source>
</evidence>
<dbReference type="SUPFAM" id="SSF81606">
    <property type="entry name" value="PP2C-like"/>
    <property type="match status" value="1"/>
</dbReference>
<dbReference type="InterPro" id="IPR036457">
    <property type="entry name" value="PPM-type-like_dom_sf"/>
</dbReference>
<dbReference type="Proteomes" id="UP001427805">
    <property type="component" value="Unassembled WGS sequence"/>
</dbReference>
<protein>
    <submittedName>
        <fullName evidence="2">Protein phosphatase 2C domain-containing protein</fullName>
    </submittedName>
</protein>
<proteinExistence type="predicted"/>
<keyword evidence="3" id="KW-1185">Reference proteome</keyword>
<comment type="caution">
    <text evidence="2">The sequence shown here is derived from an EMBL/GenBank/DDBJ whole genome shotgun (WGS) entry which is preliminary data.</text>
</comment>
<evidence type="ECO:0000313" key="3">
    <source>
        <dbReference type="Proteomes" id="UP001427805"/>
    </source>
</evidence>
<dbReference type="RefSeq" id="WP_346246301.1">
    <property type="nucleotide sequence ID" value="NZ_JBDIZK010000004.1"/>
</dbReference>
<dbReference type="Gene3D" id="3.60.40.10">
    <property type="entry name" value="PPM-type phosphatase domain"/>
    <property type="match status" value="1"/>
</dbReference>
<dbReference type="EMBL" id="JBDIZK010000004">
    <property type="protein sequence ID" value="MEN3747309.1"/>
    <property type="molecule type" value="Genomic_DNA"/>
</dbReference>
<name>A0ABV0B6T4_9SPHN</name>
<evidence type="ECO:0000259" key="1">
    <source>
        <dbReference type="Pfam" id="PF13672"/>
    </source>
</evidence>
<dbReference type="InterPro" id="IPR001932">
    <property type="entry name" value="PPM-type_phosphatase-like_dom"/>
</dbReference>
<accession>A0ABV0B6T4</accession>
<dbReference type="Pfam" id="PF13672">
    <property type="entry name" value="PP2C_2"/>
    <property type="match status" value="1"/>
</dbReference>
<organism evidence="2 3">
    <name type="scientific">Sphingomonas rustica</name>
    <dbReference type="NCBI Taxonomy" id="3103142"/>
    <lineage>
        <taxon>Bacteria</taxon>
        <taxon>Pseudomonadati</taxon>
        <taxon>Pseudomonadota</taxon>
        <taxon>Alphaproteobacteria</taxon>
        <taxon>Sphingomonadales</taxon>
        <taxon>Sphingomonadaceae</taxon>
        <taxon>Sphingomonas</taxon>
    </lineage>
</organism>
<sequence length="273" mass="28900">MYFDPIQSLSLAGDAAIPNDDRVGSAHAHAWVIDGATDLGGPGLVGPRGGAAWLADQAQAAFTAAPDAPIATLCRGVADRIATAYAAARTRDPEGRWELPIASFLAARLDGDALEAAWLGDCVALLIRGDRVIRLGPVRETRDAETATASSLAHHGLGAPKKSAPILETLRARRGRPGIRVLSVEPEMIDHLETARIPCAPGDDLLLMTDGFAAPVDSYSALDEEGLAALLPVEGLAGLAMRLRRIEAEDADCTRYPRFKRSDDATALWLRIA</sequence>
<feature type="domain" description="PPM-type phosphatase" evidence="1">
    <location>
        <begin position="17"/>
        <end position="222"/>
    </location>
</feature>